<dbReference type="PANTHER" id="PTHR33121">
    <property type="entry name" value="CYCLIC DI-GMP PHOSPHODIESTERASE PDEF"/>
    <property type="match status" value="1"/>
</dbReference>
<proteinExistence type="predicted"/>
<evidence type="ECO:0000313" key="3">
    <source>
        <dbReference type="Proteomes" id="UP000067711"/>
    </source>
</evidence>
<accession>A0A1B4G466</accession>
<dbReference type="SMART" id="SM00052">
    <property type="entry name" value="EAL"/>
    <property type="match status" value="1"/>
</dbReference>
<dbReference type="SUPFAM" id="SSF141868">
    <property type="entry name" value="EAL domain-like"/>
    <property type="match status" value="1"/>
</dbReference>
<dbReference type="PANTHER" id="PTHR33121:SF76">
    <property type="entry name" value="SIGNALING PROTEIN"/>
    <property type="match status" value="1"/>
</dbReference>
<dbReference type="PROSITE" id="PS50883">
    <property type="entry name" value="EAL"/>
    <property type="match status" value="1"/>
</dbReference>
<dbReference type="GO" id="GO:0071111">
    <property type="term" value="F:cyclic-guanylate-specific phosphodiesterase activity"/>
    <property type="evidence" value="ECO:0007669"/>
    <property type="project" value="InterPro"/>
</dbReference>
<dbReference type="AlphaFoldDB" id="A0A1B4G466"/>
<sequence length="428" mass="47363">MPKSQGLSPDSLISQFTRGDEGWCAQYHDIALSSAFQPVISITHKRVVGYEALVRATDANGAPISPDTLFARAQARGETILLDRLTRCLHVANFSAQDTGMCWLFLNVLPQMFDAGIAPREFIEALCAHFALPPTRVVLEVIEQPSRNEAALAHTLDMIQHGDFLIAIDDFGTGFSNFDRIWQIKPDIVKLDRSIVERSLAPSDAHRIVHHLVTMLHHAGTMVLAEGVENEDALQILMDADVDFVQGFCFGQPDPSLEHARRYAPARIEAAWVRFAERVQERRGGAVHPGFDTIERIMLAGAADYTETQDLRGTAQRLLTNPIVRRVFVAEANGEQIEPSVTSETPDAPSVTTRRLAPLLPELHSNWSRRAYFQRAVAAPGRVALMGPHFSLTDGRDCYTAAVAIHLGTTLKVFCVDFDFSSLDGDER</sequence>
<dbReference type="InterPro" id="IPR029151">
    <property type="entry name" value="Sensor-like_sf"/>
</dbReference>
<reference evidence="2 3" key="1">
    <citation type="submission" date="2015-12" db="EMBL/GenBank/DDBJ databases">
        <title>Diversity of Burkholderia near neighbor genomes.</title>
        <authorList>
            <person name="Sahl J."/>
            <person name="Wagner D."/>
            <person name="Keim P."/>
        </authorList>
    </citation>
    <scope>NUCLEOTIDE SEQUENCE [LARGE SCALE GENOMIC DNA]</scope>
    <source>
        <strain evidence="2 3">BDU8</strain>
    </source>
</reference>
<evidence type="ECO:0000259" key="1">
    <source>
        <dbReference type="PROSITE" id="PS50883"/>
    </source>
</evidence>
<dbReference type="Proteomes" id="UP000067711">
    <property type="component" value="Chromosome 1"/>
</dbReference>
<dbReference type="SUPFAM" id="SSF103190">
    <property type="entry name" value="Sensory domain-like"/>
    <property type="match status" value="1"/>
</dbReference>
<dbReference type="InterPro" id="IPR035919">
    <property type="entry name" value="EAL_sf"/>
</dbReference>
<dbReference type="EMBL" id="CP013389">
    <property type="protein sequence ID" value="AOJ10716.1"/>
    <property type="molecule type" value="Genomic_DNA"/>
</dbReference>
<dbReference type="Pfam" id="PF00563">
    <property type="entry name" value="EAL"/>
    <property type="match status" value="1"/>
</dbReference>
<protein>
    <submittedName>
        <fullName evidence="2">Diguanylate phosphodiesterase</fullName>
    </submittedName>
</protein>
<dbReference type="RefSeq" id="WP_066490317.1">
    <property type="nucleotide sequence ID" value="NZ_CP013389.1"/>
</dbReference>
<gene>
    <name evidence="2" type="ORF">WS71_26495</name>
</gene>
<organism evidence="2 3">
    <name type="scientific">Burkholderia mayonis</name>
    <dbReference type="NCBI Taxonomy" id="1385591"/>
    <lineage>
        <taxon>Bacteria</taxon>
        <taxon>Pseudomonadati</taxon>
        <taxon>Pseudomonadota</taxon>
        <taxon>Betaproteobacteria</taxon>
        <taxon>Burkholderiales</taxon>
        <taxon>Burkholderiaceae</taxon>
        <taxon>Burkholderia</taxon>
        <taxon>pseudomallei group</taxon>
    </lineage>
</organism>
<name>A0A1B4G466_9BURK</name>
<feature type="domain" description="EAL" evidence="1">
    <location>
        <begin position="9"/>
        <end position="267"/>
    </location>
</feature>
<dbReference type="Gene3D" id="3.20.20.450">
    <property type="entry name" value="EAL domain"/>
    <property type="match status" value="1"/>
</dbReference>
<dbReference type="CDD" id="cd01948">
    <property type="entry name" value="EAL"/>
    <property type="match status" value="1"/>
</dbReference>
<evidence type="ECO:0000313" key="2">
    <source>
        <dbReference type="EMBL" id="AOJ10716.1"/>
    </source>
</evidence>
<dbReference type="InterPro" id="IPR050706">
    <property type="entry name" value="Cyclic-di-GMP_PDE-like"/>
</dbReference>
<dbReference type="Gene3D" id="3.30.450.20">
    <property type="entry name" value="PAS domain"/>
    <property type="match status" value="1"/>
</dbReference>
<dbReference type="InterPro" id="IPR001633">
    <property type="entry name" value="EAL_dom"/>
</dbReference>